<dbReference type="Proteomes" id="UP000568380">
    <property type="component" value="Unassembled WGS sequence"/>
</dbReference>
<dbReference type="AlphaFoldDB" id="A0A7W7ZW33"/>
<accession>A0A7W7ZW33</accession>
<evidence type="ECO:0008006" key="4">
    <source>
        <dbReference type="Google" id="ProtNLM"/>
    </source>
</evidence>
<proteinExistence type="predicted"/>
<evidence type="ECO:0000256" key="1">
    <source>
        <dbReference type="SAM" id="MobiDB-lite"/>
    </source>
</evidence>
<feature type="compositionally biased region" description="Low complexity" evidence="1">
    <location>
        <begin position="42"/>
        <end position="53"/>
    </location>
</feature>
<sequence>MSVPPPPKPTGPPPGQPVPAAPPPAAPATPPVTPAATPPVTPAGAPAATPAGAPAAAPAAAAPASSAAAVESFGQRVHTFLKRVGKIGLGLTPAIVISAGMIANEPGMAQAASNWKNGVAARLDDGIKQLLPQLISTSKDGWIARDREEFERVLWIFHREIGALRSTLGDIGGMIDEVAASYRGFWLRMANLGVAAVALLIFAKRLQALPNTVVAGMLLEKFVTLGVNATTAILTMLLSSTLKSAGEVITTVVKKRHQFGYVIPGGQAAIDFTSITFDSAKYPSFKAPPKPGAMPDGHEHFDWIEPKQVPVPLDKP</sequence>
<gene>
    <name evidence="2" type="ORF">HNR40_000318</name>
</gene>
<dbReference type="EMBL" id="JACHIN010000001">
    <property type="protein sequence ID" value="MBB5074872.1"/>
    <property type="molecule type" value="Genomic_DNA"/>
</dbReference>
<protein>
    <recommendedName>
        <fullName evidence="4">WXG100 family type VII secretion target</fullName>
    </recommendedName>
</protein>
<reference evidence="2 3" key="1">
    <citation type="submission" date="2020-08" db="EMBL/GenBank/DDBJ databases">
        <title>Genomic Encyclopedia of Type Strains, Phase IV (KMG-IV): sequencing the most valuable type-strain genomes for metagenomic binning, comparative biology and taxonomic classification.</title>
        <authorList>
            <person name="Goeker M."/>
        </authorList>
    </citation>
    <scope>NUCLEOTIDE SEQUENCE [LARGE SCALE GENOMIC DNA]</scope>
    <source>
        <strain evidence="2 3">DSM 45385</strain>
    </source>
</reference>
<comment type="caution">
    <text evidence="2">The sequence shown here is derived from an EMBL/GenBank/DDBJ whole genome shotgun (WGS) entry which is preliminary data.</text>
</comment>
<keyword evidence="3" id="KW-1185">Reference proteome</keyword>
<name>A0A7W7ZW33_9ACTN</name>
<evidence type="ECO:0000313" key="3">
    <source>
        <dbReference type="Proteomes" id="UP000568380"/>
    </source>
</evidence>
<feature type="region of interest" description="Disordered" evidence="1">
    <location>
        <begin position="1"/>
        <end position="53"/>
    </location>
</feature>
<organism evidence="2 3">
    <name type="scientific">Nonomuraea endophytica</name>
    <dbReference type="NCBI Taxonomy" id="714136"/>
    <lineage>
        <taxon>Bacteria</taxon>
        <taxon>Bacillati</taxon>
        <taxon>Actinomycetota</taxon>
        <taxon>Actinomycetes</taxon>
        <taxon>Streptosporangiales</taxon>
        <taxon>Streptosporangiaceae</taxon>
        <taxon>Nonomuraea</taxon>
    </lineage>
</organism>
<feature type="compositionally biased region" description="Pro residues" evidence="1">
    <location>
        <begin position="1"/>
        <end position="41"/>
    </location>
</feature>
<dbReference type="RefSeq" id="WP_184957849.1">
    <property type="nucleotide sequence ID" value="NZ_JACHIN010000001.1"/>
</dbReference>
<evidence type="ECO:0000313" key="2">
    <source>
        <dbReference type="EMBL" id="MBB5074872.1"/>
    </source>
</evidence>